<dbReference type="EMBL" id="JAPZBO010000001">
    <property type="protein sequence ID" value="KAJ5331953.1"/>
    <property type="molecule type" value="Genomic_DNA"/>
</dbReference>
<evidence type="ECO:0000313" key="3">
    <source>
        <dbReference type="Proteomes" id="UP001147746"/>
    </source>
</evidence>
<dbReference type="OrthoDB" id="4265181at2759"/>
<reference evidence="2" key="2">
    <citation type="journal article" date="2023" name="IMA Fungus">
        <title>Comparative genomic study of the Penicillium genus elucidates a diverse pangenome and 15 lateral gene transfer events.</title>
        <authorList>
            <person name="Petersen C."/>
            <person name="Sorensen T."/>
            <person name="Nielsen M.R."/>
            <person name="Sondergaard T.E."/>
            <person name="Sorensen J.L."/>
            <person name="Fitzpatrick D.A."/>
            <person name="Frisvad J.C."/>
            <person name="Nielsen K.L."/>
        </authorList>
    </citation>
    <scope>NUCLEOTIDE SEQUENCE</scope>
    <source>
        <strain evidence="2">IBT 21472</strain>
    </source>
</reference>
<sequence>MSFRRPSLPPGRRVNPSTDSCQQTRTDATPPCQSSGGDPMDIDSEPSATFSRRPISTGPAAISRPSRPTGALFTMLPDGSKMYSYIFEVDISNHAQELTDLEILEYAHNQMGFLERADLRDGAMRHIRDCRTRLRVTIDTKSIGRLDALGDCRMRMLVMQEMINAGMGWFPGLPWRANHFHVEVLYPRG</sequence>
<organism evidence="2 3">
    <name type="scientific">Penicillium atrosanguineum</name>
    <dbReference type="NCBI Taxonomy" id="1132637"/>
    <lineage>
        <taxon>Eukaryota</taxon>
        <taxon>Fungi</taxon>
        <taxon>Dikarya</taxon>
        <taxon>Ascomycota</taxon>
        <taxon>Pezizomycotina</taxon>
        <taxon>Eurotiomycetes</taxon>
        <taxon>Eurotiomycetidae</taxon>
        <taxon>Eurotiales</taxon>
        <taxon>Aspergillaceae</taxon>
        <taxon>Penicillium</taxon>
    </lineage>
</organism>
<feature type="region of interest" description="Disordered" evidence="1">
    <location>
        <begin position="1"/>
        <end position="67"/>
    </location>
</feature>
<comment type="caution">
    <text evidence="2">The sequence shown here is derived from an EMBL/GenBank/DDBJ whole genome shotgun (WGS) entry which is preliminary data.</text>
</comment>
<dbReference type="AlphaFoldDB" id="A0A9W9UDC5"/>
<protein>
    <submittedName>
        <fullName evidence="2">Uncharacterized protein</fullName>
    </submittedName>
</protein>
<evidence type="ECO:0000256" key="1">
    <source>
        <dbReference type="SAM" id="MobiDB-lite"/>
    </source>
</evidence>
<evidence type="ECO:0000313" key="2">
    <source>
        <dbReference type="EMBL" id="KAJ5331953.1"/>
    </source>
</evidence>
<feature type="compositionally biased region" description="Polar residues" evidence="1">
    <location>
        <begin position="15"/>
        <end position="36"/>
    </location>
</feature>
<accession>A0A9W9UDC5</accession>
<dbReference type="Proteomes" id="UP001147746">
    <property type="component" value="Unassembled WGS sequence"/>
</dbReference>
<proteinExistence type="predicted"/>
<gene>
    <name evidence="2" type="ORF">N7476_001736</name>
</gene>
<reference evidence="2" key="1">
    <citation type="submission" date="2022-12" db="EMBL/GenBank/DDBJ databases">
        <authorList>
            <person name="Petersen C."/>
        </authorList>
    </citation>
    <scope>NUCLEOTIDE SEQUENCE</scope>
    <source>
        <strain evidence="2">IBT 21472</strain>
    </source>
</reference>
<keyword evidence="3" id="KW-1185">Reference proteome</keyword>
<name>A0A9W9UDC5_9EURO</name>